<feature type="compositionally biased region" description="Polar residues" evidence="6">
    <location>
        <begin position="1"/>
        <end position="12"/>
    </location>
</feature>
<evidence type="ECO:0000256" key="3">
    <source>
        <dbReference type="ARBA" id="ARBA00023235"/>
    </source>
</evidence>
<dbReference type="SMART" id="SM00363">
    <property type="entry name" value="S4"/>
    <property type="match status" value="1"/>
</dbReference>
<dbReference type="Gene3D" id="3.10.290.10">
    <property type="entry name" value="RNA-binding S4 domain"/>
    <property type="match status" value="1"/>
</dbReference>
<sequence>MNNRTNRANASPSEHDELTLTAPPQGERPSAISDEDEEVTAGTLSWEIDEETAGQRVDKFLAGAIEDESVSRSQIQDWIRDGHVTVGGMKVKPNAKLHAGSVLNVDVPDAAPIEAQPEDIPLNVVYEDGDVIVIDKPRGFVVHPAPGHASGTVVNALLHHCRDLSGINGNLRPGIVHRIDKDTSGLLMAAKNDLAHASLAQQLKDHSVTRRYTALVYGNVPHDRGTIDAPIGRDSGDRKLFTVTEKGAKRAVTHFTVLERFGDYTLVELQLETGRTHQIRVHMKYIGHTIVGDPFYGGRAGRTLGMEGQALHAGVLGFDHPRTGERILFEAPLPQDMEHALHMLRTR</sequence>
<dbReference type="PANTHER" id="PTHR21600">
    <property type="entry name" value="MITOCHONDRIAL RNA PSEUDOURIDINE SYNTHASE"/>
    <property type="match status" value="1"/>
</dbReference>
<dbReference type="NCBIfam" id="TIGR00005">
    <property type="entry name" value="rluA_subfam"/>
    <property type="match status" value="1"/>
</dbReference>
<dbReference type="CDD" id="cd00165">
    <property type="entry name" value="S4"/>
    <property type="match status" value="1"/>
</dbReference>
<evidence type="ECO:0000313" key="9">
    <source>
        <dbReference type="Proteomes" id="UP001161691"/>
    </source>
</evidence>
<dbReference type="InterPro" id="IPR002942">
    <property type="entry name" value="S4_RNA-bd"/>
</dbReference>
<comment type="similarity">
    <text evidence="2 5">Belongs to the pseudouridine synthase RluA family.</text>
</comment>
<evidence type="ECO:0000256" key="6">
    <source>
        <dbReference type="SAM" id="MobiDB-lite"/>
    </source>
</evidence>
<protein>
    <recommendedName>
        <fullName evidence="5">Pseudouridine synthase</fullName>
        <ecNumber evidence="5">5.4.99.-</ecNumber>
    </recommendedName>
</protein>
<dbReference type="EMBL" id="JAGRPV010000001">
    <property type="protein sequence ID" value="MDI4646536.1"/>
    <property type="molecule type" value="Genomic_DNA"/>
</dbReference>
<dbReference type="InterPro" id="IPR036986">
    <property type="entry name" value="S4_RNA-bd_sf"/>
</dbReference>
<dbReference type="InterPro" id="IPR006224">
    <property type="entry name" value="PsdUridine_synth_RluA-like_CS"/>
</dbReference>
<reference evidence="8" key="1">
    <citation type="submission" date="2023-04" db="EMBL/GenBank/DDBJ databases">
        <title>Comparative genomic analysis of Cohnella hashimotonis sp. nov., isolated from the International Space Station.</title>
        <authorList>
            <person name="Venkateswaran K."/>
            <person name="Simpson A."/>
        </authorList>
    </citation>
    <scope>NUCLEOTIDE SEQUENCE</scope>
    <source>
        <strain evidence="8">F6_2S_P_1</strain>
    </source>
</reference>
<dbReference type="CDD" id="cd02869">
    <property type="entry name" value="PseudoU_synth_RluA_like"/>
    <property type="match status" value="1"/>
</dbReference>
<dbReference type="Proteomes" id="UP001161691">
    <property type="component" value="Unassembled WGS sequence"/>
</dbReference>
<dbReference type="InterPro" id="IPR050188">
    <property type="entry name" value="RluA_PseudoU_synthase"/>
</dbReference>
<keyword evidence="3 5" id="KW-0413">Isomerase</keyword>
<dbReference type="SUPFAM" id="SSF55120">
    <property type="entry name" value="Pseudouridine synthase"/>
    <property type="match status" value="1"/>
</dbReference>
<comment type="catalytic activity">
    <reaction evidence="1 5">
        <text>a uridine in RNA = a pseudouridine in RNA</text>
        <dbReference type="Rhea" id="RHEA:48348"/>
        <dbReference type="Rhea" id="RHEA-COMP:12068"/>
        <dbReference type="Rhea" id="RHEA-COMP:12069"/>
        <dbReference type="ChEBI" id="CHEBI:65314"/>
        <dbReference type="ChEBI" id="CHEBI:65315"/>
    </reaction>
</comment>
<dbReference type="PROSITE" id="PS50889">
    <property type="entry name" value="S4"/>
    <property type="match status" value="1"/>
</dbReference>
<comment type="caution">
    <text evidence="8">The sequence shown here is derived from an EMBL/GenBank/DDBJ whole genome shotgun (WGS) entry which is preliminary data.</text>
</comment>
<dbReference type="Pfam" id="PF00849">
    <property type="entry name" value="PseudoU_synth_2"/>
    <property type="match status" value="1"/>
</dbReference>
<dbReference type="RefSeq" id="WP_282909381.1">
    <property type="nucleotide sequence ID" value="NZ_JAGRPV010000001.1"/>
</dbReference>
<name>A0ABT6TI66_9BACL</name>
<gene>
    <name evidence="8" type="ORF">KB449_16285</name>
</gene>
<dbReference type="PANTHER" id="PTHR21600:SF44">
    <property type="entry name" value="RIBOSOMAL LARGE SUBUNIT PSEUDOURIDINE SYNTHASE D"/>
    <property type="match status" value="1"/>
</dbReference>
<evidence type="ECO:0000313" key="8">
    <source>
        <dbReference type="EMBL" id="MDI4646536.1"/>
    </source>
</evidence>
<dbReference type="Pfam" id="PF01479">
    <property type="entry name" value="S4"/>
    <property type="match status" value="1"/>
</dbReference>
<accession>A0ABT6TI66</accession>
<dbReference type="InterPro" id="IPR006145">
    <property type="entry name" value="PsdUridine_synth_RsuA/RluA"/>
</dbReference>
<evidence type="ECO:0000259" key="7">
    <source>
        <dbReference type="SMART" id="SM00363"/>
    </source>
</evidence>
<dbReference type="EC" id="5.4.99.-" evidence="5"/>
<dbReference type="SUPFAM" id="SSF55174">
    <property type="entry name" value="Alpha-L RNA-binding motif"/>
    <property type="match status" value="1"/>
</dbReference>
<organism evidence="8 9">
    <name type="scientific">Cohnella hashimotonis</name>
    <dbReference type="NCBI Taxonomy" id="2826895"/>
    <lineage>
        <taxon>Bacteria</taxon>
        <taxon>Bacillati</taxon>
        <taxon>Bacillota</taxon>
        <taxon>Bacilli</taxon>
        <taxon>Bacillales</taxon>
        <taxon>Paenibacillaceae</taxon>
        <taxon>Cohnella</taxon>
    </lineage>
</organism>
<proteinExistence type="inferred from homology"/>
<evidence type="ECO:0000256" key="2">
    <source>
        <dbReference type="ARBA" id="ARBA00010876"/>
    </source>
</evidence>
<keyword evidence="4" id="KW-0694">RNA-binding</keyword>
<dbReference type="InterPro" id="IPR020103">
    <property type="entry name" value="PsdUridine_synth_cat_dom_sf"/>
</dbReference>
<feature type="domain" description="RNA-binding S4" evidence="7">
    <location>
        <begin position="55"/>
        <end position="117"/>
    </location>
</feature>
<dbReference type="PROSITE" id="PS01129">
    <property type="entry name" value="PSI_RLU"/>
    <property type="match status" value="1"/>
</dbReference>
<dbReference type="InterPro" id="IPR006225">
    <property type="entry name" value="PsdUridine_synth_RluC/D"/>
</dbReference>
<dbReference type="Gene3D" id="3.30.2350.10">
    <property type="entry name" value="Pseudouridine synthase"/>
    <property type="match status" value="1"/>
</dbReference>
<comment type="function">
    <text evidence="5">Responsible for synthesis of pseudouridine from uracil.</text>
</comment>
<evidence type="ECO:0000256" key="4">
    <source>
        <dbReference type="PROSITE-ProRule" id="PRU00182"/>
    </source>
</evidence>
<keyword evidence="9" id="KW-1185">Reference proteome</keyword>
<evidence type="ECO:0000256" key="1">
    <source>
        <dbReference type="ARBA" id="ARBA00000073"/>
    </source>
</evidence>
<feature type="region of interest" description="Disordered" evidence="6">
    <location>
        <begin position="1"/>
        <end position="38"/>
    </location>
</feature>
<evidence type="ECO:0000256" key="5">
    <source>
        <dbReference type="RuleBase" id="RU362028"/>
    </source>
</evidence>